<dbReference type="OrthoDB" id="180593at2"/>
<evidence type="ECO:0000256" key="4">
    <source>
        <dbReference type="ARBA" id="ARBA00023136"/>
    </source>
</evidence>
<dbReference type="Gene3D" id="1.25.40.10">
    <property type="entry name" value="Tetratricopeptide repeat domain"/>
    <property type="match status" value="1"/>
</dbReference>
<dbReference type="GO" id="GO:0016874">
    <property type="term" value="F:ligase activity"/>
    <property type="evidence" value="ECO:0007669"/>
    <property type="project" value="UniProtKB-KW"/>
</dbReference>
<evidence type="ECO:0000313" key="8">
    <source>
        <dbReference type="Proteomes" id="UP000076023"/>
    </source>
</evidence>
<keyword evidence="4 5" id="KW-0472">Membrane</keyword>
<reference evidence="8" key="1">
    <citation type="journal article" date="2017" name="Genome Announc.">
        <title>Draft Genome Sequence of Terrimicrobium sacchariphilum NM-5T, a Facultative Anaerobic Soil Bacterium of the Class Spartobacteria.</title>
        <authorList>
            <person name="Qiu Y.L."/>
            <person name="Tourlousse D.M."/>
            <person name="Matsuura N."/>
            <person name="Ohashi A."/>
            <person name="Sekiguchi Y."/>
        </authorList>
    </citation>
    <scope>NUCLEOTIDE SEQUENCE [LARGE SCALE GENOMIC DNA]</scope>
    <source>
        <strain evidence="8">NM-5</strain>
    </source>
</reference>
<dbReference type="PANTHER" id="PTHR37422">
    <property type="entry name" value="TEICHURONIC ACID BIOSYNTHESIS PROTEIN TUAE"/>
    <property type="match status" value="1"/>
</dbReference>
<feature type="transmembrane region" description="Helical" evidence="5">
    <location>
        <begin position="251"/>
        <end position="272"/>
    </location>
</feature>
<evidence type="ECO:0000313" key="7">
    <source>
        <dbReference type="EMBL" id="GAT31771.1"/>
    </source>
</evidence>
<proteinExistence type="predicted"/>
<feature type="transmembrane region" description="Helical" evidence="5">
    <location>
        <begin position="448"/>
        <end position="465"/>
    </location>
</feature>
<dbReference type="GO" id="GO:0016020">
    <property type="term" value="C:membrane"/>
    <property type="evidence" value="ECO:0007669"/>
    <property type="project" value="UniProtKB-SubCell"/>
</dbReference>
<feature type="transmembrane region" description="Helical" evidence="5">
    <location>
        <begin position="112"/>
        <end position="132"/>
    </location>
</feature>
<dbReference type="EMBL" id="BDCO01000002">
    <property type="protein sequence ID" value="GAT31771.1"/>
    <property type="molecule type" value="Genomic_DNA"/>
</dbReference>
<dbReference type="InParanoid" id="A0A146G282"/>
<dbReference type="Pfam" id="PF04932">
    <property type="entry name" value="Wzy_C"/>
    <property type="match status" value="1"/>
</dbReference>
<evidence type="ECO:0000256" key="3">
    <source>
        <dbReference type="ARBA" id="ARBA00022989"/>
    </source>
</evidence>
<feature type="transmembrane region" description="Helical" evidence="5">
    <location>
        <begin position="57"/>
        <end position="75"/>
    </location>
</feature>
<keyword evidence="2 5" id="KW-0812">Transmembrane</keyword>
<feature type="transmembrane region" description="Helical" evidence="5">
    <location>
        <begin position="225"/>
        <end position="244"/>
    </location>
</feature>
<keyword evidence="3 5" id="KW-1133">Transmembrane helix</keyword>
<feature type="transmembrane region" description="Helical" evidence="5">
    <location>
        <begin position="202"/>
        <end position="219"/>
    </location>
</feature>
<dbReference type="PANTHER" id="PTHR37422:SF23">
    <property type="entry name" value="TEICHURONIC ACID BIOSYNTHESIS PROTEIN TUAE"/>
    <property type="match status" value="1"/>
</dbReference>
<dbReference type="STRING" id="690879.TSACC_2165"/>
<feature type="transmembrane region" description="Helical" evidence="5">
    <location>
        <begin position="345"/>
        <end position="368"/>
    </location>
</feature>
<feature type="transmembrane region" description="Helical" evidence="5">
    <location>
        <begin position="81"/>
        <end position="100"/>
    </location>
</feature>
<keyword evidence="7" id="KW-0436">Ligase</keyword>
<keyword evidence="8" id="KW-1185">Reference proteome</keyword>
<evidence type="ECO:0000259" key="6">
    <source>
        <dbReference type="Pfam" id="PF04932"/>
    </source>
</evidence>
<dbReference type="SUPFAM" id="SSF48452">
    <property type="entry name" value="TPR-like"/>
    <property type="match status" value="1"/>
</dbReference>
<dbReference type="InterPro" id="IPR051533">
    <property type="entry name" value="WaaL-like"/>
</dbReference>
<evidence type="ECO:0000256" key="2">
    <source>
        <dbReference type="ARBA" id="ARBA00022692"/>
    </source>
</evidence>
<dbReference type="Proteomes" id="UP000076023">
    <property type="component" value="Unassembled WGS sequence"/>
</dbReference>
<dbReference type="AlphaFoldDB" id="A0A146G282"/>
<name>A0A146G282_TERSA</name>
<accession>A0A146G282</accession>
<feature type="domain" description="O-antigen ligase-related" evidence="6">
    <location>
        <begin position="209"/>
        <end position="354"/>
    </location>
</feature>
<evidence type="ECO:0000256" key="1">
    <source>
        <dbReference type="ARBA" id="ARBA00004141"/>
    </source>
</evidence>
<organism evidence="7 8">
    <name type="scientific">Terrimicrobium sacchariphilum</name>
    <dbReference type="NCBI Taxonomy" id="690879"/>
    <lineage>
        <taxon>Bacteria</taxon>
        <taxon>Pseudomonadati</taxon>
        <taxon>Verrucomicrobiota</taxon>
        <taxon>Terrimicrobiia</taxon>
        <taxon>Terrimicrobiales</taxon>
        <taxon>Terrimicrobiaceae</taxon>
        <taxon>Terrimicrobium</taxon>
    </lineage>
</organism>
<gene>
    <name evidence="7" type="ORF">TSACC_2165</name>
</gene>
<comment type="subcellular location">
    <subcellularLocation>
        <location evidence="1">Membrane</location>
        <topology evidence="1">Multi-pass membrane protein</topology>
    </subcellularLocation>
</comment>
<evidence type="ECO:0000256" key="5">
    <source>
        <dbReference type="SAM" id="Phobius"/>
    </source>
</evidence>
<protein>
    <submittedName>
        <fullName evidence="7">O-antigen ligase like membrane protein</fullName>
    </submittedName>
</protein>
<comment type="caution">
    <text evidence="7">The sequence shown here is derived from an EMBL/GenBank/DDBJ whole genome shotgun (WGS) entry which is preliminary data.</text>
</comment>
<feature type="transmembrane region" description="Helical" evidence="5">
    <location>
        <begin position="26"/>
        <end position="45"/>
    </location>
</feature>
<dbReference type="InterPro" id="IPR007016">
    <property type="entry name" value="O-antigen_ligase-rel_domated"/>
</dbReference>
<dbReference type="InterPro" id="IPR011990">
    <property type="entry name" value="TPR-like_helical_dom_sf"/>
</dbReference>
<feature type="transmembrane region" description="Helical" evidence="5">
    <location>
        <begin position="175"/>
        <end position="193"/>
    </location>
</feature>
<sequence length="635" mass="68045">MRVFVAILCALAICVGQYFTGSGMRPVLAFPSYAILAIAGLLSLPKIWNRSFVLPRWECSLFAGGFILWLLLRQSAPDGTWMAGGFFRLTLACAVMYLIVGGSMNTPGSRVIFLSILMVDGVIQAAIGFAQFGGLLGRCPQGWVSEFHRMYLDSPLALPGQIMRRAHGLYQNPNHLAWFLNAIGLFAISLACLGRGRAWQKVIFAYAGIVCLVGGLLCLSRGGVIALIAGSICLVGLAITALVASGSGRRWAVSSLLIAAIVIPATIVIVFASQSVTFQARATQLLSDDYRSRLSLTSLRHLQVSPLFGTGAGTYIDYSRLYRDGSTERDDYQAHNDWLQISGEYGFVALFLFLFAVALHMRSGWIGYLSALRTRLALGSLPQSNSSAVLMGALSGATMFGVHSLFDFNLQVASNALLAAAVAGMLAGQPQSGGEGRQPTSSRIGRYLYGGALGAVSLGLILSLWSSRSEVWTLIAENGVIDGNLGSASLSAEKALSIGPKNAWTQFVAGGVASANAESLKGAGRQEEVALSRERFLEAARLAETERVFHTSLVYVALGSGDLDLAEKEAVDVIRRDPLRPVGWEQLGVIAQQKGDMPSALRYYGIASSLTGTSLDREKLKELQDRVRARALEAR</sequence>